<feature type="signal peptide" evidence="3">
    <location>
        <begin position="1"/>
        <end position="22"/>
    </location>
</feature>
<dbReference type="AlphaFoldDB" id="A0A0F0HDU9"/>
<proteinExistence type="predicted"/>
<organism evidence="4 5">
    <name type="scientific">Lentzea aerocolonigenes</name>
    <name type="common">Lechevalieria aerocolonigenes</name>
    <name type="synonym">Saccharothrix aerocolonigenes</name>
    <dbReference type="NCBI Taxonomy" id="68170"/>
    <lineage>
        <taxon>Bacteria</taxon>
        <taxon>Bacillati</taxon>
        <taxon>Actinomycetota</taxon>
        <taxon>Actinomycetes</taxon>
        <taxon>Pseudonocardiales</taxon>
        <taxon>Pseudonocardiaceae</taxon>
        <taxon>Lentzea</taxon>
    </lineage>
</organism>
<dbReference type="EMBL" id="JYJG01000026">
    <property type="protein sequence ID" value="KJK51828.1"/>
    <property type="molecule type" value="Genomic_DNA"/>
</dbReference>
<dbReference type="RefSeq" id="WP_045310258.1">
    <property type="nucleotide sequence ID" value="NZ_JYJG01000026.1"/>
</dbReference>
<evidence type="ECO:0000256" key="2">
    <source>
        <dbReference type="SAM" id="Phobius"/>
    </source>
</evidence>
<accession>A0A0F0HDU9</accession>
<evidence type="ECO:0000313" key="5">
    <source>
        <dbReference type="Proteomes" id="UP000033393"/>
    </source>
</evidence>
<comment type="caution">
    <text evidence="4">The sequence shown here is derived from an EMBL/GenBank/DDBJ whole genome shotgun (WGS) entry which is preliminary data.</text>
</comment>
<dbReference type="Proteomes" id="UP000033393">
    <property type="component" value="Unassembled WGS sequence"/>
</dbReference>
<reference evidence="4 5" key="1">
    <citation type="submission" date="2015-02" db="EMBL/GenBank/DDBJ databases">
        <authorList>
            <person name="Ju K.-S."/>
            <person name="Doroghazi J.R."/>
            <person name="Metcalf W."/>
        </authorList>
    </citation>
    <scope>NUCLEOTIDE SEQUENCE [LARGE SCALE GENOMIC DNA]</scope>
    <source>
        <strain evidence="4 5">NRRL B-16140</strain>
    </source>
</reference>
<gene>
    <name evidence="4" type="ORF">UK23_05445</name>
</gene>
<name>A0A0F0HDU9_LENAE</name>
<dbReference type="NCBIfam" id="TIGR01167">
    <property type="entry name" value="LPXTG_anchor"/>
    <property type="match status" value="1"/>
</dbReference>
<feature type="region of interest" description="Disordered" evidence="1">
    <location>
        <begin position="130"/>
        <end position="162"/>
    </location>
</feature>
<keyword evidence="2" id="KW-0812">Transmembrane</keyword>
<evidence type="ECO:0000313" key="4">
    <source>
        <dbReference type="EMBL" id="KJK51828.1"/>
    </source>
</evidence>
<evidence type="ECO:0008006" key="6">
    <source>
        <dbReference type="Google" id="ProtNLM"/>
    </source>
</evidence>
<dbReference type="PATRIC" id="fig|68170.10.peg.6648"/>
<evidence type="ECO:0000256" key="1">
    <source>
        <dbReference type="SAM" id="MobiDB-lite"/>
    </source>
</evidence>
<sequence length="200" mass="20049">MPRSFAAVAGALFVLIVSTATAHGAVADAGDSRATAHEKSVATCAAAGLAGTTIAPASVQADVKEGTYIDVLDHTGITSVVVVSSSGYNVYLAEKLAKGWADLHAPVDSGRLPEKITAWFACGTLIEPPSSSVTTPPSTTTTTTTPSSSVTATPVPTTTAPASKDELAATGFGSAWLLGLGAALVAAGIAVLMVLRRRRA</sequence>
<keyword evidence="5" id="KW-1185">Reference proteome</keyword>
<keyword evidence="2" id="KW-1133">Transmembrane helix</keyword>
<protein>
    <recommendedName>
        <fullName evidence="6">Gram-positive cocci surface proteins LPxTG domain-containing protein</fullName>
    </recommendedName>
</protein>
<feature type="chain" id="PRO_5002442313" description="Gram-positive cocci surface proteins LPxTG domain-containing protein" evidence="3">
    <location>
        <begin position="23"/>
        <end position="200"/>
    </location>
</feature>
<keyword evidence="2" id="KW-0472">Membrane</keyword>
<evidence type="ECO:0000256" key="3">
    <source>
        <dbReference type="SAM" id="SignalP"/>
    </source>
</evidence>
<feature type="transmembrane region" description="Helical" evidence="2">
    <location>
        <begin position="175"/>
        <end position="195"/>
    </location>
</feature>
<keyword evidence="3" id="KW-0732">Signal</keyword>